<dbReference type="CDD" id="cd06261">
    <property type="entry name" value="TM_PBP2"/>
    <property type="match status" value="1"/>
</dbReference>
<dbReference type="SUPFAM" id="SSF161098">
    <property type="entry name" value="MetI-like"/>
    <property type="match status" value="1"/>
</dbReference>
<dbReference type="InterPro" id="IPR051789">
    <property type="entry name" value="Bact_Polyamine_Transport"/>
</dbReference>
<organism evidence="10 11">
    <name type="scientific">Plastoroseomonas hellenica</name>
    <dbReference type="NCBI Taxonomy" id="2687306"/>
    <lineage>
        <taxon>Bacteria</taxon>
        <taxon>Pseudomonadati</taxon>
        <taxon>Pseudomonadota</taxon>
        <taxon>Alphaproteobacteria</taxon>
        <taxon>Acetobacterales</taxon>
        <taxon>Acetobacteraceae</taxon>
        <taxon>Plastoroseomonas</taxon>
    </lineage>
</organism>
<dbReference type="Gene3D" id="1.10.3720.10">
    <property type="entry name" value="MetI-like"/>
    <property type="match status" value="1"/>
</dbReference>
<dbReference type="InterPro" id="IPR035906">
    <property type="entry name" value="MetI-like_sf"/>
</dbReference>
<dbReference type="PANTHER" id="PTHR43848:SF2">
    <property type="entry name" value="PUTRESCINE TRANSPORT SYSTEM PERMEASE PROTEIN POTI"/>
    <property type="match status" value="1"/>
</dbReference>
<accession>A0ABS5ETR6</accession>
<dbReference type="InterPro" id="IPR000515">
    <property type="entry name" value="MetI-like"/>
</dbReference>
<dbReference type="PANTHER" id="PTHR43848">
    <property type="entry name" value="PUTRESCINE TRANSPORT SYSTEM PERMEASE PROTEIN POTI"/>
    <property type="match status" value="1"/>
</dbReference>
<keyword evidence="7 8" id="KW-0472">Membrane</keyword>
<proteinExistence type="inferred from homology"/>
<evidence type="ECO:0000256" key="7">
    <source>
        <dbReference type="ARBA" id="ARBA00023136"/>
    </source>
</evidence>
<keyword evidence="11" id="KW-1185">Reference proteome</keyword>
<evidence type="ECO:0000256" key="5">
    <source>
        <dbReference type="ARBA" id="ARBA00022692"/>
    </source>
</evidence>
<keyword evidence="6 8" id="KW-1133">Transmembrane helix</keyword>
<evidence type="ECO:0000256" key="8">
    <source>
        <dbReference type="RuleBase" id="RU363032"/>
    </source>
</evidence>
<feature type="transmembrane region" description="Helical" evidence="8">
    <location>
        <begin position="239"/>
        <end position="259"/>
    </location>
</feature>
<keyword evidence="3 8" id="KW-0813">Transport</keyword>
<comment type="caution">
    <text evidence="10">The sequence shown here is derived from an EMBL/GenBank/DDBJ whole genome shotgun (WGS) entry which is preliminary data.</text>
</comment>
<comment type="similarity">
    <text evidence="2">Belongs to the binding-protein-dependent transport system permease family. CysTW subfamily.</text>
</comment>
<dbReference type="Pfam" id="PF00528">
    <property type="entry name" value="BPD_transp_1"/>
    <property type="match status" value="1"/>
</dbReference>
<evidence type="ECO:0000256" key="4">
    <source>
        <dbReference type="ARBA" id="ARBA00022475"/>
    </source>
</evidence>
<feature type="domain" description="ABC transmembrane type-1" evidence="9">
    <location>
        <begin position="60"/>
        <end position="256"/>
    </location>
</feature>
<dbReference type="PROSITE" id="PS50928">
    <property type="entry name" value="ABC_TM1"/>
    <property type="match status" value="1"/>
</dbReference>
<evidence type="ECO:0000313" key="11">
    <source>
        <dbReference type="Proteomes" id="UP001196870"/>
    </source>
</evidence>
<feature type="transmembrane region" description="Helical" evidence="8">
    <location>
        <begin position="62"/>
        <end position="85"/>
    </location>
</feature>
<comment type="subcellular location">
    <subcellularLocation>
        <location evidence="1 8">Cell membrane</location>
        <topology evidence="1 8">Multi-pass membrane protein</topology>
    </subcellularLocation>
</comment>
<evidence type="ECO:0000256" key="3">
    <source>
        <dbReference type="ARBA" id="ARBA00022448"/>
    </source>
</evidence>
<sequence>MKRGRVGSWGLALGLGFLWVPVLLLVGFAFSADRIPFQWGGVSLRWFAALAANERLIEAAWLSIRIAAGAATLAMLIGGAAGFALARWGGFGGRVLLGGLIGAPLVLPEVVTGLSLLLTFVALEALTGWPEGRGALTVLLAHGTLGAAYVAVVVQARLAGGERVLEEAAMDLGAGPFTAFCTVTLPLMVPALAAGWLLAFTLSLDDLVVASFVSGPEGTTLPMVLFSALRLGLTPEVNALGAVILLLAGALVGLAMLLLRARRVEGQGEGG</sequence>
<gene>
    <name evidence="10" type="ORF">GXW71_04855</name>
</gene>
<evidence type="ECO:0000256" key="2">
    <source>
        <dbReference type="ARBA" id="ARBA00007069"/>
    </source>
</evidence>
<name>A0ABS5ETR6_9PROT</name>
<keyword evidence="5 8" id="KW-0812">Transmembrane</keyword>
<dbReference type="Proteomes" id="UP001196870">
    <property type="component" value="Unassembled WGS sequence"/>
</dbReference>
<dbReference type="RefSeq" id="WP_211851266.1">
    <property type="nucleotide sequence ID" value="NZ_JAAGBB010000004.1"/>
</dbReference>
<reference evidence="11" key="1">
    <citation type="journal article" date="2021" name="Syst. Appl. Microbiol.">
        <title>Roseomonas hellenica sp. nov., isolated from roots of wild-growing Alkanna tinctoria.</title>
        <authorList>
            <person name="Rat A."/>
            <person name="Naranjo H.D."/>
            <person name="Lebbe L."/>
            <person name="Cnockaert M."/>
            <person name="Krigas N."/>
            <person name="Grigoriadou K."/>
            <person name="Maloupa E."/>
            <person name="Willems A."/>
        </authorList>
    </citation>
    <scope>NUCLEOTIDE SEQUENCE [LARGE SCALE GENOMIC DNA]</scope>
    <source>
        <strain evidence="11">LMG 31523</strain>
    </source>
</reference>
<feature type="transmembrane region" description="Helical" evidence="8">
    <location>
        <begin position="135"/>
        <end position="156"/>
    </location>
</feature>
<feature type="transmembrane region" description="Helical" evidence="8">
    <location>
        <begin position="177"/>
        <end position="199"/>
    </location>
</feature>
<feature type="transmembrane region" description="Helical" evidence="8">
    <location>
        <begin position="97"/>
        <end position="123"/>
    </location>
</feature>
<evidence type="ECO:0000313" key="10">
    <source>
        <dbReference type="EMBL" id="MBR0663682.1"/>
    </source>
</evidence>
<protein>
    <submittedName>
        <fullName evidence="10">ABC transporter permease subunit</fullName>
    </submittedName>
</protein>
<evidence type="ECO:0000256" key="6">
    <source>
        <dbReference type="ARBA" id="ARBA00022989"/>
    </source>
</evidence>
<keyword evidence="4" id="KW-1003">Cell membrane</keyword>
<dbReference type="EMBL" id="JAAGBB010000004">
    <property type="protein sequence ID" value="MBR0663682.1"/>
    <property type="molecule type" value="Genomic_DNA"/>
</dbReference>
<evidence type="ECO:0000259" key="9">
    <source>
        <dbReference type="PROSITE" id="PS50928"/>
    </source>
</evidence>
<evidence type="ECO:0000256" key="1">
    <source>
        <dbReference type="ARBA" id="ARBA00004651"/>
    </source>
</evidence>